<accession>A0ABZ2UGE1</accession>
<keyword evidence="2" id="KW-1185">Reference proteome</keyword>
<dbReference type="Proteomes" id="UP001623852">
    <property type="component" value="Chromosome"/>
</dbReference>
<sequence length="53" mass="5771">MATTIKITPVLKGKESERFNAAISTSKTNKISEEKKAKIFSLVSKVMAKTALT</sequence>
<evidence type="ECO:0000313" key="2">
    <source>
        <dbReference type="Proteomes" id="UP001623852"/>
    </source>
</evidence>
<dbReference type="EMBL" id="CP150845">
    <property type="protein sequence ID" value="WYZ20540.1"/>
    <property type="molecule type" value="Genomic_DNA"/>
</dbReference>
<evidence type="ECO:0000313" key="1">
    <source>
        <dbReference type="EMBL" id="WYZ20540.1"/>
    </source>
</evidence>
<proteinExistence type="predicted"/>
<gene>
    <name evidence="1" type="ORF">AABD74_03560</name>
</gene>
<protein>
    <submittedName>
        <fullName evidence="1">Uncharacterized protein</fullName>
    </submittedName>
</protein>
<name>A0ABZ2UGE1_9FLAO</name>
<dbReference type="RefSeq" id="WP_406844691.1">
    <property type="nucleotide sequence ID" value="NZ_CP150845.1"/>
</dbReference>
<reference evidence="1 2" key="1">
    <citation type="submission" date="2024-03" db="EMBL/GenBank/DDBJ databases">
        <title>Flavobacterium soyae.</title>
        <authorList>
            <person name="Zheng W."/>
        </authorList>
    </citation>
    <scope>NUCLEOTIDE SEQUENCE [LARGE SCALE GENOMIC DNA]</scope>
    <source>
        <strain evidence="1 2">55</strain>
    </source>
</reference>
<organism evidence="1 2">
    <name type="scientific">Flavobacterium soyae</name>
    <dbReference type="NCBI Taxonomy" id="2903098"/>
    <lineage>
        <taxon>Bacteria</taxon>
        <taxon>Pseudomonadati</taxon>
        <taxon>Bacteroidota</taxon>
        <taxon>Flavobacteriia</taxon>
        <taxon>Flavobacteriales</taxon>
        <taxon>Flavobacteriaceae</taxon>
        <taxon>Flavobacterium</taxon>
    </lineage>
</organism>